<dbReference type="PANTHER" id="PTHR22773">
    <property type="entry name" value="NADH DEHYDROGENASE"/>
    <property type="match status" value="1"/>
</dbReference>
<evidence type="ECO:0000256" key="7">
    <source>
        <dbReference type="SAM" id="Phobius"/>
    </source>
</evidence>
<dbReference type="RefSeq" id="YP_009647129.1">
    <property type="nucleotide sequence ID" value="NC_042602.1"/>
</dbReference>
<dbReference type="AlphaFoldDB" id="A0A4D6C611"/>
<keyword evidence="3" id="KW-1278">Translocase</keyword>
<evidence type="ECO:0000256" key="3">
    <source>
        <dbReference type="ARBA" id="ARBA00022967"/>
    </source>
</evidence>
<dbReference type="InterPro" id="IPR010096">
    <property type="entry name" value="NADH-Q_OxRdtase_suN/2"/>
</dbReference>
<dbReference type="EMBL" id="MK086008">
    <property type="protein sequence ID" value="QBX98807.1"/>
    <property type="molecule type" value="Genomic_DNA"/>
</dbReference>
<feature type="transmembrane region" description="Helical" evidence="7">
    <location>
        <begin position="109"/>
        <end position="127"/>
    </location>
</feature>
<evidence type="ECO:0000256" key="6">
    <source>
        <dbReference type="ARBA" id="ARBA00023136"/>
    </source>
</evidence>
<feature type="transmembrane region" description="Helical" evidence="7">
    <location>
        <begin position="45"/>
        <end position="69"/>
    </location>
</feature>
<feature type="domain" description="NADH:quinone oxidoreductase/Mrp antiporter transmembrane" evidence="8">
    <location>
        <begin position="129"/>
        <end position="428"/>
    </location>
</feature>
<gene>
    <name evidence="9" type="primary">nad2</name>
</gene>
<feature type="transmembrane region" description="Helical" evidence="7">
    <location>
        <begin position="248"/>
        <end position="270"/>
    </location>
</feature>
<evidence type="ECO:0000256" key="2">
    <source>
        <dbReference type="ARBA" id="ARBA00022692"/>
    </source>
</evidence>
<protein>
    <submittedName>
        <fullName evidence="9">NADH dehydrogenase subunit 2</fullName>
    </submittedName>
</protein>
<feature type="transmembrane region" description="Helical" evidence="7">
    <location>
        <begin position="164"/>
        <end position="188"/>
    </location>
</feature>
<dbReference type="GO" id="GO:0008137">
    <property type="term" value="F:NADH dehydrogenase (ubiquinone) activity"/>
    <property type="evidence" value="ECO:0007669"/>
    <property type="project" value="InterPro"/>
</dbReference>
<feature type="transmembrane region" description="Helical" evidence="7">
    <location>
        <begin position="459"/>
        <end position="475"/>
    </location>
</feature>
<feature type="transmembrane region" description="Helical" evidence="7">
    <location>
        <begin position="276"/>
        <end position="297"/>
    </location>
</feature>
<dbReference type="GO" id="GO:0016020">
    <property type="term" value="C:membrane"/>
    <property type="evidence" value="ECO:0007669"/>
    <property type="project" value="UniProtKB-SubCell"/>
</dbReference>
<feature type="transmembrane region" description="Helical" evidence="7">
    <location>
        <begin position="335"/>
        <end position="356"/>
    </location>
</feature>
<keyword evidence="2 7" id="KW-0812">Transmembrane</keyword>
<feature type="transmembrane region" description="Helical" evidence="7">
    <location>
        <begin position="309"/>
        <end position="329"/>
    </location>
</feature>
<accession>A0A4D6C611</accession>
<sequence length="491" mass="54219">MIYLFDFDLLGLLPEVFMLVTTCILLGYGVWYEKGQEREMTNHQLWCGVVACVLTLSLLLQSPITHLIVCYQTLILDGFGLFVKGLIVCSTLGVFLLSFSYLRQENLKAFEFIILVLLACSSMMLMASSYDFISLYLSLEFQSLSFYVLAAMKRESDYSTEAGLKYFVLGAIASGLYLFGASLIYGLTGTTNFEDLSLLFTGLGGGDLWIHASLLVGIIFVSVAFFFKLAAAPFHMWAPDVYEGAPTVVTAFFSIAPKLAISAVLIRLFYICFFDFLFSWQAIFFAVSLISMTVGALGAMSQTKIKRLLAYSSIGHVGYILIGFCCGSLEGVQAVFLYLLVYLFMTLGSFGIVLSLRSSKAKAVYLSDLKNLSSTNPLLALTFSTLLFSMAGIPPLAGFLSKFYLFFAAMNSSLYSLAVVGVLTSALSCFYYIRLVKVMYFEKGEGPAVVYEQIDREKAILLGICFFMILLLFVYPSPVFLLSHAAALSFC</sequence>
<evidence type="ECO:0000259" key="8">
    <source>
        <dbReference type="Pfam" id="PF00361"/>
    </source>
</evidence>
<dbReference type="PRINTS" id="PR01434">
    <property type="entry name" value="NADHDHGNASE5"/>
</dbReference>
<feature type="transmembrane region" description="Helical" evidence="7">
    <location>
        <begin position="403"/>
        <end position="433"/>
    </location>
</feature>
<proteinExistence type="inferred from homology"/>
<name>A0A4D6C611_9CHLO</name>
<feature type="transmembrane region" description="Helical" evidence="7">
    <location>
        <begin position="133"/>
        <end position="152"/>
    </location>
</feature>
<feature type="transmembrane region" description="Helical" evidence="7">
    <location>
        <begin position="12"/>
        <end position="33"/>
    </location>
</feature>
<dbReference type="NCBIfam" id="TIGR01770">
    <property type="entry name" value="NDH_I_N"/>
    <property type="match status" value="1"/>
</dbReference>
<dbReference type="InterPro" id="IPR001750">
    <property type="entry name" value="ND/Mrp_TM"/>
</dbReference>
<organism evidence="9">
    <name type="scientific">Chloropicon maureeniae</name>
    <dbReference type="NCBI Taxonomy" id="1461542"/>
    <lineage>
        <taxon>Eukaryota</taxon>
        <taxon>Viridiplantae</taxon>
        <taxon>Chlorophyta</taxon>
        <taxon>Chloropicophyceae</taxon>
        <taxon>Chloropicales</taxon>
        <taxon>Chloropicaceae</taxon>
        <taxon>Chloropicon</taxon>
    </lineage>
</organism>
<feature type="transmembrane region" description="Helical" evidence="7">
    <location>
        <begin position="377"/>
        <end position="397"/>
    </location>
</feature>
<dbReference type="Pfam" id="PF00361">
    <property type="entry name" value="Proton_antipo_M"/>
    <property type="match status" value="1"/>
</dbReference>
<keyword evidence="6 7" id="KW-0472">Membrane</keyword>
<evidence type="ECO:0000313" key="9">
    <source>
        <dbReference type="EMBL" id="QBX98807.1"/>
    </source>
</evidence>
<dbReference type="GO" id="GO:0042773">
    <property type="term" value="P:ATP synthesis coupled electron transport"/>
    <property type="evidence" value="ECO:0007669"/>
    <property type="project" value="InterPro"/>
</dbReference>
<comment type="subcellular location">
    <subcellularLocation>
        <location evidence="1">Membrane</location>
        <topology evidence="1">Multi-pass membrane protein</topology>
    </subcellularLocation>
</comment>
<evidence type="ECO:0000256" key="5">
    <source>
        <dbReference type="ARBA" id="ARBA00023027"/>
    </source>
</evidence>
<dbReference type="HAMAP" id="MF_00445">
    <property type="entry name" value="NDH1_NuoN_1"/>
    <property type="match status" value="1"/>
</dbReference>
<evidence type="ECO:0000256" key="4">
    <source>
        <dbReference type="ARBA" id="ARBA00022989"/>
    </source>
</evidence>
<evidence type="ECO:0000256" key="1">
    <source>
        <dbReference type="ARBA" id="ARBA00004141"/>
    </source>
</evidence>
<geneLocation type="mitochondrion" evidence="9"/>
<keyword evidence="4 7" id="KW-1133">Transmembrane helix</keyword>
<feature type="transmembrane region" description="Helical" evidence="7">
    <location>
        <begin position="81"/>
        <end position="102"/>
    </location>
</feature>
<feature type="transmembrane region" description="Helical" evidence="7">
    <location>
        <begin position="208"/>
        <end position="227"/>
    </location>
</feature>
<keyword evidence="5" id="KW-0520">NAD</keyword>
<keyword evidence="9" id="KW-0496">Mitochondrion</keyword>
<dbReference type="GeneID" id="40513559"/>
<reference evidence="9" key="1">
    <citation type="journal article" date="2019" name="Genome Biol. Evol.">
        <title>Tracing the Evolution of the Plastome and Mitogenome in the Chloropicophyceae Uncovered Convergent tRNA Gene Losses and a Variant Plastid Genetic Code.</title>
        <authorList>
            <person name="Turmel M."/>
            <person name="Dos Santos A.L."/>
            <person name="Otis C."/>
            <person name="Sergerie R."/>
            <person name="Lemieux C."/>
        </authorList>
    </citation>
    <scope>NUCLEOTIDE SEQUENCE</scope>
</reference>